<reference evidence="2 3" key="1">
    <citation type="journal article" date="2011" name="J. Microbiol.">
        <title>Complete genome of Leptospirillum ferriphilum ML-04 provides insight into its physiology and environmental adaptation.</title>
        <authorList>
            <person name="Mi S."/>
            <person name="Song J."/>
            <person name="Lin J."/>
            <person name="Che Y."/>
            <person name="Zheng H."/>
            <person name="Lin J."/>
        </authorList>
    </citation>
    <scope>NUCLEOTIDE SEQUENCE [LARGE SCALE GENOMIC DNA]</scope>
    <source>
        <strain evidence="2 3">ML-04</strain>
    </source>
</reference>
<name>J9ZDM6_LEPFM</name>
<organism evidence="2 3">
    <name type="scientific">Leptospirillum ferriphilum (strain ML-04)</name>
    <dbReference type="NCBI Taxonomy" id="1048260"/>
    <lineage>
        <taxon>Bacteria</taxon>
        <taxon>Pseudomonadati</taxon>
        <taxon>Nitrospirota</taxon>
        <taxon>Nitrospiria</taxon>
        <taxon>Nitrospirales</taxon>
        <taxon>Nitrospiraceae</taxon>
        <taxon>Leptospirillum</taxon>
    </lineage>
</organism>
<sequence length="79" mass="9242">MGNSGSSEGKFPCVFGWRRQFFRVRRLFARHMKEKRPGRSTEPPGERKARTSRQALSNGGDKGARSRRRKRFERVSEPF</sequence>
<dbReference type="EMBL" id="CP002919">
    <property type="protein sequence ID" value="AFS53963.1"/>
    <property type="molecule type" value="Genomic_DNA"/>
</dbReference>
<accession>J9ZDM6</accession>
<evidence type="ECO:0000313" key="2">
    <source>
        <dbReference type="EMBL" id="AFS53963.1"/>
    </source>
</evidence>
<dbReference type="AlphaFoldDB" id="J9ZDM6"/>
<dbReference type="HOGENOM" id="CLU_2601733_0_0_0"/>
<feature type="region of interest" description="Disordered" evidence="1">
    <location>
        <begin position="30"/>
        <end position="79"/>
    </location>
</feature>
<gene>
    <name evidence="2" type="ordered locus">LFML04_1763</name>
</gene>
<evidence type="ECO:0000256" key="1">
    <source>
        <dbReference type="SAM" id="MobiDB-lite"/>
    </source>
</evidence>
<proteinExistence type="predicted"/>
<protein>
    <submittedName>
        <fullName evidence="2">Uncharacterized protein</fullName>
    </submittedName>
</protein>
<evidence type="ECO:0000313" key="3">
    <source>
        <dbReference type="Proteomes" id="UP000006177"/>
    </source>
</evidence>
<dbReference type="Proteomes" id="UP000006177">
    <property type="component" value="Chromosome"/>
</dbReference>
<feature type="compositionally biased region" description="Basic and acidic residues" evidence="1">
    <location>
        <begin position="35"/>
        <end position="49"/>
    </location>
</feature>
<dbReference type="KEGG" id="lfi:LFML04_1763"/>